<dbReference type="SMART" id="SM00267">
    <property type="entry name" value="GGDEF"/>
    <property type="match status" value="1"/>
</dbReference>
<evidence type="ECO:0000256" key="1">
    <source>
        <dbReference type="ARBA" id="ARBA00012528"/>
    </source>
</evidence>
<dbReference type="InterPro" id="IPR043128">
    <property type="entry name" value="Rev_trsase/Diguanyl_cyclase"/>
</dbReference>
<dbReference type="PROSITE" id="PS50887">
    <property type="entry name" value="GGDEF"/>
    <property type="match status" value="1"/>
</dbReference>
<dbReference type="PANTHER" id="PTHR45138:SF9">
    <property type="entry name" value="DIGUANYLATE CYCLASE DGCM-RELATED"/>
    <property type="match status" value="1"/>
</dbReference>
<dbReference type="Gene3D" id="3.30.70.270">
    <property type="match status" value="1"/>
</dbReference>
<dbReference type="GO" id="GO:0052621">
    <property type="term" value="F:diguanylate cyclase activity"/>
    <property type="evidence" value="ECO:0007669"/>
    <property type="project" value="UniProtKB-EC"/>
</dbReference>
<dbReference type="EC" id="2.7.7.65" evidence="1"/>
<dbReference type="InterPro" id="IPR029787">
    <property type="entry name" value="Nucleotide_cyclase"/>
</dbReference>
<dbReference type="SUPFAM" id="SSF55073">
    <property type="entry name" value="Nucleotide cyclase"/>
    <property type="match status" value="1"/>
</dbReference>
<dbReference type="OrthoDB" id="9813903at2"/>
<evidence type="ECO:0000313" key="5">
    <source>
        <dbReference type="Proteomes" id="UP000235616"/>
    </source>
</evidence>
<proteinExistence type="predicted"/>
<name>A0A2N7VRF9_9BURK</name>
<comment type="caution">
    <text evidence="4">The sequence shown here is derived from an EMBL/GenBank/DDBJ whole genome shotgun (WGS) entry which is preliminary data.</text>
</comment>
<evidence type="ECO:0000259" key="3">
    <source>
        <dbReference type="PROSITE" id="PS50887"/>
    </source>
</evidence>
<dbReference type="GO" id="GO:1902201">
    <property type="term" value="P:negative regulation of bacterial-type flagellum-dependent cell motility"/>
    <property type="evidence" value="ECO:0007669"/>
    <property type="project" value="TreeGrafter"/>
</dbReference>
<dbReference type="Proteomes" id="UP000235616">
    <property type="component" value="Unassembled WGS sequence"/>
</dbReference>
<organism evidence="4 5">
    <name type="scientific">Trinickia dabaoshanensis</name>
    <dbReference type="NCBI Taxonomy" id="564714"/>
    <lineage>
        <taxon>Bacteria</taxon>
        <taxon>Pseudomonadati</taxon>
        <taxon>Pseudomonadota</taxon>
        <taxon>Betaproteobacteria</taxon>
        <taxon>Burkholderiales</taxon>
        <taxon>Burkholderiaceae</taxon>
        <taxon>Trinickia</taxon>
    </lineage>
</organism>
<dbReference type="InterPro" id="IPR050469">
    <property type="entry name" value="Diguanylate_Cyclase"/>
</dbReference>
<reference evidence="4 5" key="1">
    <citation type="submission" date="2018-01" db="EMBL/GenBank/DDBJ databases">
        <title>Whole genome analyses suggest that Burkholderia sensu lato contains two further novel genera in the rhizoxinica-symbiotica group Mycetohabitans gen. nov., and Trinickia gen. nov.: implications for the evolution of diazotrophy and nodulation in the Burkholderiaceae.</title>
        <authorList>
            <person name="Estrada-de los Santos P."/>
            <person name="Palmer M."/>
            <person name="Chavez-Ramirez B."/>
            <person name="Beukes C."/>
            <person name="Steenkamp E.T."/>
            <person name="Hirsch A.M."/>
            <person name="Manyaka P."/>
            <person name="Maluk M."/>
            <person name="Lafos M."/>
            <person name="Crook M."/>
            <person name="Gross E."/>
            <person name="Simon M.F."/>
            <person name="Bueno dos Reis Junior F."/>
            <person name="Poole P.S."/>
            <person name="Venter S.N."/>
            <person name="James E.K."/>
        </authorList>
    </citation>
    <scope>NUCLEOTIDE SEQUENCE [LARGE SCALE GENOMIC DNA]</scope>
    <source>
        <strain evidence="4 5">GIMN1.004</strain>
    </source>
</reference>
<gene>
    <name evidence="4" type="ORF">C0Z18_12990</name>
</gene>
<dbReference type="GO" id="GO:0043709">
    <property type="term" value="P:cell adhesion involved in single-species biofilm formation"/>
    <property type="evidence" value="ECO:0007669"/>
    <property type="project" value="TreeGrafter"/>
</dbReference>
<accession>A0A2N7VRF9</accession>
<dbReference type="InterPro" id="IPR000160">
    <property type="entry name" value="GGDEF_dom"/>
</dbReference>
<dbReference type="AlphaFoldDB" id="A0A2N7VRF9"/>
<sequence>MRSAWTGSAPPWRRWRYHAGPLLRSCARADLGDIGADLARGGARRIARRASCTCHRLRDEDRSYGHQAGDDALTAVAKCIGENIRRPADSAARYGSEEFVVVLPDTSPEGAASIGEKIRAAISDLAIEHAGGKFGRVTASTGAAAWTPEQDEDVTAVVRAADEALYNAKATGRNKVALSTPMAM</sequence>
<dbReference type="PANTHER" id="PTHR45138">
    <property type="entry name" value="REGULATORY COMPONENTS OF SENSORY TRANSDUCTION SYSTEM"/>
    <property type="match status" value="1"/>
</dbReference>
<dbReference type="Pfam" id="PF00990">
    <property type="entry name" value="GGDEF"/>
    <property type="match status" value="1"/>
</dbReference>
<dbReference type="CDD" id="cd01949">
    <property type="entry name" value="GGDEF"/>
    <property type="match status" value="1"/>
</dbReference>
<comment type="catalytic activity">
    <reaction evidence="2">
        <text>2 GTP = 3',3'-c-di-GMP + 2 diphosphate</text>
        <dbReference type="Rhea" id="RHEA:24898"/>
        <dbReference type="ChEBI" id="CHEBI:33019"/>
        <dbReference type="ChEBI" id="CHEBI:37565"/>
        <dbReference type="ChEBI" id="CHEBI:58805"/>
        <dbReference type="EC" id="2.7.7.65"/>
    </reaction>
</comment>
<dbReference type="NCBIfam" id="TIGR00254">
    <property type="entry name" value="GGDEF"/>
    <property type="match status" value="1"/>
</dbReference>
<dbReference type="EMBL" id="PNYA01000010">
    <property type="protein sequence ID" value="PMS19741.1"/>
    <property type="molecule type" value="Genomic_DNA"/>
</dbReference>
<keyword evidence="5" id="KW-1185">Reference proteome</keyword>
<protein>
    <recommendedName>
        <fullName evidence="1">diguanylate cyclase</fullName>
        <ecNumber evidence="1">2.7.7.65</ecNumber>
    </recommendedName>
</protein>
<evidence type="ECO:0000313" key="4">
    <source>
        <dbReference type="EMBL" id="PMS19741.1"/>
    </source>
</evidence>
<evidence type="ECO:0000256" key="2">
    <source>
        <dbReference type="ARBA" id="ARBA00034247"/>
    </source>
</evidence>
<feature type="domain" description="GGDEF" evidence="3">
    <location>
        <begin position="51"/>
        <end position="181"/>
    </location>
</feature>
<dbReference type="GO" id="GO:0005886">
    <property type="term" value="C:plasma membrane"/>
    <property type="evidence" value="ECO:0007669"/>
    <property type="project" value="TreeGrafter"/>
</dbReference>